<evidence type="ECO:0000256" key="1">
    <source>
        <dbReference type="SAM" id="MobiDB-lite"/>
    </source>
</evidence>
<protein>
    <submittedName>
        <fullName evidence="2">Uncharacterized protein</fullName>
    </submittedName>
</protein>
<feature type="compositionally biased region" description="Low complexity" evidence="1">
    <location>
        <begin position="563"/>
        <end position="608"/>
    </location>
</feature>
<proteinExistence type="predicted"/>
<name>A0A1Y2HZI4_9FUNG</name>
<feature type="region of interest" description="Disordered" evidence="1">
    <location>
        <begin position="241"/>
        <end position="296"/>
    </location>
</feature>
<evidence type="ECO:0000313" key="3">
    <source>
        <dbReference type="Proteomes" id="UP000193411"/>
    </source>
</evidence>
<comment type="caution">
    <text evidence="2">The sequence shown here is derived from an EMBL/GenBank/DDBJ whole genome shotgun (WGS) entry which is preliminary data.</text>
</comment>
<dbReference type="AlphaFoldDB" id="A0A1Y2HZI4"/>
<keyword evidence="3" id="KW-1185">Reference proteome</keyword>
<feature type="non-terminal residue" evidence="2">
    <location>
        <position position="635"/>
    </location>
</feature>
<feature type="region of interest" description="Disordered" evidence="1">
    <location>
        <begin position="388"/>
        <end position="436"/>
    </location>
</feature>
<reference evidence="2 3" key="1">
    <citation type="submission" date="2016-07" db="EMBL/GenBank/DDBJ databases">
        <title>Pervasive Adenine N6-methylation of Active Genes in Fungi.</title>
        <authorList>
            <consortium name="DOE Joint Genome Institute"/>
            <person name="Mondo S.J."/>
            <person name="Dannebaum R.O."/>
            <person name="Kuo R.C."/>
            <person name="Labutti K."/>
            <person name="Haridas S."/>
            <person name="Kuo A."/>
            <person name="Salamov A."/>
            <person name="Ahrendt S.R."/>
            <person name="Lipzen A."/>
            <person name="Sullivan W."/>
            <person name="Andreopoulos W.B."/>
            <person name="Clum A."/>
            <person name="Lindquist E."/>
            <person name="Daum C."/>
            <person name="Ramamoorthy G.K."/>
            <person name="Gryganskyi A."/>
            <person name="Culley D."/>
            <person name="Magnuson J.K."/>
            <person name="James T.Y."/>
            <person name="O'Malley M.A."/>
            <person name="Stajich J.E."/>
            <person name="Spatafora J.W."/>
            <person name="Visel A."/>
            <person name="Grigoriev I.V."/>
        </authorList>
    </citation>
    <scope>NUCLEOTIDE SEQUENCE [LARGE SCALE GENOMIC DNA]</scope>
    <source>
        <strain evidence="2 3">PL171</strain>
    </source>
</reference>
<feature type="region of interest" description="Disordered" evidence="1">
    <location>
        <begin position="544"/>
        <end position="608"/>
    </location>
</feature>
<organism evidence="2 3">
    <name type="scientific">Catenaria anguillulae PL171</name>
    <dbReference type="NCBI Taxonomy" id="765915"/>
    <lineage>
        <taxon>Eukaryota</taxon>
        <taxon>Fungi</taxon>
        <taxon>Fungi incertae sedis</taxon>
        <taxon>Blastocladiomycota</taxon>
        <taxon>Blastocladiomycetes</taxon>
        <taxon>Blastocladiales</taxon>
        <taxon>Catenariaceae</taxon>
        <taxon>Catenaria</taxon>
    </lineage>
</organism>
<feature type="compositionally biased region" description="Low complexity" evidence="1">
    <location>
        <begin position="241"/>
        <end position="258"/>
    </location>
</feature>
<evidence type="ECO:0000313" key="2">
    <source>
        <dbReference type="EMBL" id="ORZ38582.1"/>
    </source>
</evidence>
<accession>A0A1Y2HZI4</accession>
<sequence length="635" mass="66189">MLAAETTYHPSTGFASPADADSNPNSSRVLVILPPSHKHADVDRVLGLARRAFADQSLSLVDLCLRFAKVSKDDLVLGSDPPSAAADSPHTANGNGVGTKGNNSNNNDGWDDDEDPNPITTLPPPLFTSMPKQPNPAAGNPPHTHKLFVSNLSTAAADSDLKLLLPPGLTPEETSIHAPAPRGPRKEIVRAVTFIFKSEADTVKCYKWVMDQYAKGALAKLTLPQVKLSIPNPPRSLALAAEAHPEASSKPAPSAATAYSHDGTPSATTVPAATDNSGNGKSARSVPEPPPTAPFINVSNLQPTLSETQILTSLVPHPIKLAGAIVHPARMVGPHKELVKQVKLAFKSLDDAQKCHDWIKEHAVEKGTLANMVIKKTRISVTRPIVPKTPTAAADGTTKPSPAMTTAVAANAAQEQQPADPQAPAPSPYPPASPNHYRLHVANLHTSLPDSTLLSLLPPDVPLAGATLYPARPIGPRALNMRSVTFAFKDNESAHTCYEWIKEYDAGGKATQMTAVKGIKVWVSKVVGPGETLREMSAAAADQGQVDAAASKGKGKAKGTVDAAPQSAPPSRSQSRASTRTSTAGALAPAPAPAASASAPAPTANPVADQPIEPIVTINGINPESPVTTVMGLIL</sequence>
<feature type="compositionally biased region" description="Pro residues" evidence="1">
    <location>
        <begin position="421"/>
        <end position="433"/>
    </location>
</feature>
<gene>
    <name evidence="2" type="ORF">BCR44DRAFT_1428554</name>
</gene>
<dbReference type="Proteomes" id="UP000193411">
    <property type="component" value="Unassembled WGS sequence"/>
</dbReference>
<dbReference type="EMBL" id="MCFL01000008">
    <property type="protein sequence ID" value="ORZ38582.1"/>
    <property type="molecule type" value="Genomic_DNA"/>
</dbReference>
<feature type="compositionally biased region" description="Low complexity" evidence="1">
    <location>
        <begin position="402"/>
        <end position="420"/>
    </location>
</feature>
<feature type="compositionally biased region" description="Polar residues" evidence="1">
    <location>
        <begin position="263"/>
        <end position="282"/>
    </location>
</feature>
<feature type="region of interest" description="Disordered" evidence="1">
    <location>
        <begin position="1"/>
        <end position="29"/>
    </location>
</feature>
<feature type="region of interest" description="Disordered" evidence="1">
    <location>
        <begin position="80"/>
        <end position="146"/>
    </location>
</feature>